<proteinExistence type="predicted"/>
<dbReference type="AlphaFoldDB" id="A0A2Z6RKN3"/>
<reference evidence="3 5" key="1">
    <citation type="submission" date="2017-11" db="EMBL/GenBank/DDBJ databases">
        <title>The genome of Rhizophagus clarus HR1 reveals common genetic basis of auxotrophy among arbuscular mycorrhizal fungi.</title>
        <authorList>
            <person name="Kobayashi Y."/>
        </authorList>
    </citation>
    <scope>NUCLEOTIDE SEQUENCE [LARGE SCALE GENOMIC DNA]</scope>
    <source>
        <strain evidence="3 5">HR1</strain>
    </source>
</reference>
<protein>
    <recommendedName>
        <fullName evidence="2">BTB domain-containing protein</fullName>
    </recommendedName>
</protein>
<dbReference type="Proteomes" id="UP000247702">
    <property type="component" value="Unassembled WGS sequence"/>
</dbReference>
<dbReference type="CDD" id="cd18186">
    <property type="entry name" value="BTB_POZ_ZBTB_KLHL-like"/>
    <property type="match status" value="1"/>
</dbReference>
<gene>
    <name evidence="4" type="ORF">RCL2_000895700</name>
    <name evidence="3" type="ORF">RclHR1_00330041</name>
</gene>
<feature type="domain" description="BTB" evidence="2">
    <location>
        <begin position="24"/>
        <end position="100"/>
    </location>
</feature>
<dbReference type="OrthoDB" id="9997739at2759"/>
<dbReference type="PANTHER" id="PTHR24410">
    <property type="entry name" value="HL07962P-RELATED"/>
    <property type="match status" value="1"/>
</dbReference>
<dbReference type="InterPro" id="IPR011333">
    <property type="entry name" value="SKP1/BTB/POZ_sf"/>
</dbReference>
<dbReference type="SUPFAM" id="SSF54695">
    <property type="entry name" value="POZ domain"/>
    <property type="match status" value="1"/>
</dbReference>
<dbReference type="EMBL" id="BEXD01002557">
    <property type="protein sequence ID" value="GBB98714.1"/>
    <property type="molecule type" value="Genomic_DNA"/>
</dbReference>
<dbReference type="Pfam" id="PF00651">
    <property type="entry name" value="BTB"/>
    <property type="match status" value="1"/>
</dbReference>
<evidence type="ECO:0000256" key="1">
    <source>
        <dbReference type="SAM" id="MobiDB-lite"/>
    </source>
</evidence>
<feature type="region of interest" description="Disordered" evidence="1">
    <location>
        <begin position="382"/>
        <end position="404"/>
    </location>
</feature>
<accession>A0A2Z6RKN3</accession>
<reference evidence="4" key="2">
    <citation type="submission" date="2019-10" db="EMBL/GenBank/DDBJ databases">
        <title>Conservation and host-specific expression of non-tandemly repeated heterogenous ribosome RNA gene in arbuscular mycorrhizal fungi.</title>
        <authorList>
            <person name="Maeda T."/>
            <person name="Kobayashi Y."/>
            <person name="Nakagawa T."/>
            <person name="Ezawa T."/>
            <person name="Yamaguchi K."/>
            <person name="Bino T."/>
            <person name="Nishimoto Y."/>
            <person name="Shigenobu S."/>
            <person name="Kawaguchi M."/>
        </authorList>
    </citation>
    <scope>NUCLEOTIDE SEQUENCE</scope>
    <source>
        <strain evidence="4">HR1</strain>
    </source>
</reference>
<dbReference type="InterPro" id="IPR006571">
    <property type="entry name" value="TLDc_dom"/>
</dbReference>
<name>A0A2Z6RKN3_9GLOM</name>
<dbReference type="Gene3D" id="3.30.710.10">
    <property type="entry name" value="Potassium Channel Kv1.1, Chain A"/>
    <property type="match status" value="1"/>
</dbReference>
<dbReference type="InterPro" id="IPR051481">
    <property type="entry name" value="BTB-POZ/Galectin-3-binding"/>
</dbReference>
<dbReference type="EMBL" id="BLAL01000058">
    <property type="protein sequence ID" value="GES81714.1"/>
    <property type="molecule type" value="Genomic_DNA"/>
</dbReference>
<evidence type="ECO:0000313" key="5">
    <source>
        <dbReference type="Proteomes" id="UP000247702"/>
    </source>
</evidence>
<dbReference type="Proteomes" id="UP000615446">
    <property type="component" value="Unassembled WGS sequence"/>
</dbReference>
<dbReference type="SMART" id="SM00225">
    <property type="entry name" value="BTB"/>
    <property type="match status" value="1"/>
</dbReference>
<dbReference type="Pfam" id="PF07534">
    <property type="entry name" value="TLD"/>
    <property type="match status" value="1"/>
</dbReference>
<dbReference type="PROSITE" id="PS50097">
    <property type="entry name" value="BTB"/>
    <property type="match status" value="1"/>
</dbReference>
<organism evidence="3 5">
    <name type="scientific">Rhizophagus clarus</name>
    <dbReference type="NCBI Taxonomy" id="94130"/>
    <lineage>
        <taxon>Eukaryota</taxon>
        <taxon>Fungi</taxon>
        <taxon>Fungi incertae sedis</taxon>
        <taxon>Mucoromycota</taxon>
        <taxon>Glomeromycotina</taxon>
        <taxon>Glomeromycetes</taxon>
        <taxon>Glomerales</taxon>
        <taxon>Glomeraceae</taxon>
        <taxon>Rhizophagus</taxon>
    </lineage>
</organism>
<dbReference type="Gene3D" id="1.25.40.420">
    <property type="match status" value="1"/>
</dbReference>
<dbReference type="PANTHER" id="PTHR24410:SF23">
    <property type="entry name" value="BTB DOMAIN-CONTAINING PROTEIN-RELATED"/>
    <property type="match status" value="1"/>
</dbReference>
<comment type="caution">
    <text evidence="3">The sequence shown here is derived from an EMBL/GenBank/DDBJ whole genome shotgun (WGS) entry which is preliminary data.</text>
</comment>
<evidence type="ECO:0000313" key="4">
    <source>
        <dbReference type="EMBL" id="GES81714.1"/>
    </source>
</evidence>
<sequence length="578" mass="66869">MEAFEYYKGLLQGLSSMLEVADDHDVIIQVGENSNMMEFRAHSNILRARSRYFKNELSKLLPDLIIEKDNMIKIKQSNITPNVFKIILKYVYIGEVNLTNQLDIDILELLVASNELLLEELFEYVQDYLIENQTTWLQENLIRVFHRVFPLPNCKKLQDHCVESISADPQSFITSKDFLSLNKNILYDLLKRNDFLIEEDIAWDYLIKWGIEQTPGLGNENSDRIKWNDENYAALEETLSKFIPLIRFSEISSANFYDKVHPFKAVIPNQIYEEAFEFYMKGINKSTLPSRIGKISIDSEIIKPELAYIIVNWIEGKDAKAIRRKKDSQYKFNLLYRSSRDGLDINTFRDKCKHHGPCLILIETSHTCDDIDDSWNVQSNRINNNRRSPRMDTISDKDGWGPSPSCTDNGGWGPNYNGGWDSADNGGWGPNYNGDWDSVSNDGWGSNSYWGMDESNLDSAISLWQTPDPPRQKVNLAKIYGEYQSHALLESGWRCAIENFIFSFTNNDDIKNMKICRMNYDEMKINYGNEFSFSNTFRMKGIGIKVNNSEYNDKNVINSNIKMFVPKKIEVFQVGSTK</sequence>
<feature type="compositionally biased region" description="Basic and acidic residues" evidence="1">
    <location>
        <begin position="389"/>
        <end position="399"/>
    </location>
</feature>
<dbReference type="InterPro" id="IPR000210">
    <property type="entry name" value="BTB/POZ_dom"/>
</dbReference>
<keyword evidence="5" id="KW-1185">Reference proteome</keyword>
<dbReference type="InterPro" id="IPR011705">
    <property type="entry name" value="BACK"/>
</dbReference>
<dbReference type="Pfam" id="PF07707">
    <property type="entry name" value="BACK"/>
    <property type="match status" value="1"/>
</dbReference>
<evidence type="ECO:0000313" key="3">
    <source>
        <dbReference type="EMBL" id="GBB98714.1"/>
    </source>
</evidence>
<evidence type="ECO:0000259" key="2">
    <source>
        <dbReference type="PROSITE" id="PS50097"/>
    </source>
</evidence>